<sequence>MEDDTNTCAQSQQRQRKEEEIKQQRMKMENVMEVPIDVDVDLTHHPYHKVPTSPQSPIEELTWDDAADICAPWSGDGVLGSVKEMEEVVSNNWQWSEESNSRSSSCHQHKKHEDQASRSPPSESNTYTVAPSSSTPTSTSCRSQISLPSPILPTMDDNDNRKDVKVGVSFDVLQTRRRNSSPSYTSTRVDDSKMTSSWQTTGVTRSEVEYQARKKDSSSSPADDDDPSYIEVRVVSRPKGVPIRQDKPPQVVPTNGRDNRQGSASYSNSHDQLDEVRRLDYKISGVMQRLHDDVEYERSKMRKSSSSSSAASTMCKVVREYDKYLEMYPLEDDIGSGALGDHIHTHLMKIRHQIKLVEKYNRALLEKEAERSRNPKTKCRITEENSSKNYSSNPRSRGNARVIPAGEEQRSKYKTEDASIESIKSEDSGGSSYDQYKTGTSNNFSRYSNGIGTAPKNIKLGVDARVRRPGSISSVADASQIRNSRIPRATAHSRMPATIAYERWTWPNGRQMSAKSIHEGPMKTRKTGGQTSDQEASAGRHSDRENRNNRKDDTQRGNGGGDRSGRRLHVGGRGNVHDDSRRLGRLTEDQMESMACTDSDDQTNSMGPGGCINKTFRKTEPCDENRNRRRVFDYERLTDEEELQLRSRSRDRRTARKSRTILTITDNDSKIRDQDIQGMEPVTHALKQDANSVPVPRKSVAFYVPLFCGNCEDTPVECKNSNEGAGYDCQKKFKWFCDTKGENGLYDVKGPVGIQECFKDARCSGPLLKRSSDLLSSRFERMSTEDKLYLGMLTKNLNEQEAASFLRNQCHFEEDELMKRFTKYLEMRSKDPECLDKKKSRERKATVITMQEMRERTARLRGNDFIQQEKQRKEEQRQRRAANRLMQSTYALKIRKSLQGNGKNIYISSNIKM</sequence>
<feature type="region of interest" description="Disordered" evidence="1">
    <location>
        <begin position="592"/>
        <end position="611"/>
    </location>
</feature>
<feature type="compositionally biased region" description="Polar residues" evidence="1">
    <location>
        <begin position="117"/>
        <end position="130"/>
    </location>
</feature>
<dbReference type="EMBL" id="CAXLJM020000164">
    <property type="protein sequence ID" value="CAL8147333.1"/>
    <property type="molecule type" value="Genomic_DNA"/>
</dbReference>
<evidence type="ECO:0000313" key="3">
    <source>
        <dbReference type="Proteomes" id="UP001642540"/>
    </source>
</evidence>
<accession>A0ABP1S8J8</accession>
<feature type="compositionally biased region" description="Low complexity" evidence="1">
    <location>
        <begin position="93"/>
        <end position="105"/>
    </location>
</feature>
<feature type="compositionally biased region" description="Basic and acidic residues" evidence="1">
    <location>
        <begin position="206"/>
        <end position="217"/>
    </location>
</feature>
<feature type="region of interest" description="Disordered" evidence="1">
    <location>
        <begin position="368"/>
        <end position="441"/>
    </location>
</feature>
<proteinExistence type="predicted"/>
<feature type="compositionally biased region" description="Basic and acidic residues" evidence="1">
    <location>
        <begin position="861"/>
        <end position="878"/>
    </location>
</feature>
<feature type="compositionally biased region" description="Polar residues" evidence="1">
    <location>
        <begin position="387"/>
        <end position="396"/>
    </location>
</feature>
<dbReference type="Proteomes" id="UP001642540">
    <property type="component" value="Unassembled WGS sequence"/>
</dbReference>
<feature type="compositionally biased region" description="Polar residues" evidence="1">
    <location>
        <begin position="1"/>
        <end position="11"/>
    </location>
</feature>
<feature type="region of interest" description="Disordered" evidence="1">
    <location>
        <begin position="1"/>
        <end position="26"/>
    </location>
</feature>
<feature type="compositionally biased region" description="Polar residues" evidence="1">
    <location>
        <begin position="261"/>
        <end position="270"/>
    </location>
</feature>
<feature type="region of interest" description="Disordered" evidence="1">
    <location>
        <begin position="177"/>
        <end position="273"/>
    </location>
</feature>
<feature type="region of interest" description="Disordered" evidence="1">
    <location>
        <begin position="516"/>
        <end position="583"/>
    </location>
</feature>
<feature type="compositionally biased region" description="Basic and acidic residues" evidence="1">
    <location>
        <begin position="538"/>
        <end position="555"/>
    </location>
</feature>
<feature type="region of interest" description="Disordered" evidence="1">
    <location>
        <begin position="93"/>
        <end position="162"/>
    </location>
</feature>
<feature type="compositionally biased region" description="Low complexity" evidence="1">
    <location>
        <begin position="131"/>
        <end position="140"/>
    </location>
</feature>
<feature type="compositionally biased region" description="Polar residues" evidence="1">
    <location>
        <begin position="194"/>
        <end position="204"/>
    </location>
</feature>
<evidence type="ECO:0000256" key="1">
    <source>
        <dbReference type="SAM" id="MobiDB-lite"/>
    </source>
</evidence>
<reference evidence="2 3" key="1">
    <citation type="submission" date="2024-08" db="EMBL/GenBank/DDBJ databases">
        <authorList>
            <person name="Cucini C."/>
            <person name="Frati F."/>
        </authorList>
    </citation>
    <scope>NUCLEOTIDE SEQUENCE [LARGE SCALE GENOMIC DNA]</scope>
</reference>
<comment type="caution">
    <text evidence="2">The sequence shown here is derived from an EMBL/GenBank/DDBJ whole genome shotgun (WGS) entry which is preliminary data.</text>
</comment>
<protein>
    <submittedName>
        <fullName evidence="2">Uncharacterized protein</fullName>
    </submittedName>
</protein>
<feature type="compositionally biased region" description="Basic and acidic residues" evidence="1">
    <location>
        <begin position="15"/>
        <end position="26"/>
    </location>
</feature>
<organism evidence="2 3">
    <name type="scientific">Orchesella dallaii</name>
    <dbReference type="NCBI Taxonomy" id="48710"/>
    <lineage>
        <taxon>Eukaryota</taxon>
        <taxon>Metazoa</taxon>
        <taxon>Ecdysozoa</taxon>
        <taxon>Arthropoda</taxon>
        <taxon>Hexapoda</taxon>
        <taxon>Collembola</taxon>
        <taxon>Entomobryomorpha</taxon>
        <taxon>Entomobryoidea</taxon>
        <taxon>Orchesellidae</taxon>
        <taxon>Orchesellinae</taxon>
        <taxon>Orchesella</taxon>
    </lineage>
</organism>
<name>A0ABP1S8J8_9HEXA</name>
<feature type="compositionally biased region" description="Polar residues" evidence="1">
    <location>
        <begin position="428"/>
        <end position="441"/>
    </location>
</feature>
<feature type="region of interest" description="Disordered" evidence="1">
    <location>
        <begin position="861"/>
        <end position="881"/>
    </location>
</feature>
<gene>
    <name evidence="2" type="ORF">ODALV1_LOCUS31109</name>
</gene>
<feature type="compositionally biased region" description="Basic and acidic residues" evidence="1">
    <location>
        <begin position="407"/>
        <end position="427"/>
    </location>
</feature>
<keyword evidence="3" id="KW-1185">Reference proteome</keyword>
<evidence type="ECO:0000313" key="2">
    <source>
        <dbReference type="EMBL" id="CAL8147333.1"/>
    </source>
</evidence>